<dbReference type="PANTHER" id="PTHR36940:SF1">
    <property type="entry name" value="DUF3278 DOMAIN-CONTAINING PROTEIN"/>
    <property type="match status" value="1"/>
</dbReference>
<name>A0AAV5S613_9BILA</name>
<feature type="domain" description="DUF7087" evidence="1">
    <location>
        <begin position="93"/>
        <end position="174"/>
    </location>
</feature>
<organism evidence="2 3">
    <name type="scientific">Pristionchus entomophagus</name>
    <dbReference type="NCBI Taxonomy" id="358040"/>
    <lineage>
        <taxon>Eukaryota</taxon>
        <taxon>Metazoa</taxon>
        <taxon>Ecdysozoa</taxon>
        <taxon>Nematoda</taxon>
        <taxon>Chromadorea</taxon>
        <taxon>Rhabditida</taxon>
        <taxon>Rhabditina</taxon>
        <taxon>Diplogasteromorpha</taxon>
        <taxon>Diplogasteroidea</taxon>
        <taxon>Neodiplogasteridae</taxon>
        <taxon>Pristionchus</taxon>
    </lineage>
</organism>
<comment type="caution">
    <text evidence="2">The sequence shown here is derived from an EMBL/GenBank/DDBJ whole genome shotgun (WGS) entry which is preliminary data.</text>
</comment>
<gene>
    <name evidence="2" type="ORF">PENTCL1PPCAC_231</name>
</gene>
<feature type="non-terminal residue" evidence="2">
    <location>
        <position position="177"/>
    </location>
</feature>
<dbReference type="InterPro" id="IPR055514">
    <property type="entry name" value="DUF7087"/>
</dbReference>
<dbReference type="Pfam" id="PF23346">
    <property type="entry name" value="DUF7087"/>
    <property type="match status" value="1"/>
</dbReference>
<keyword evidence="3" id="KW-1185">Reference proteome</keyword>
<evidence type="ECO:0000313" key="2">
    <source>
        <dbReference type="EMBL" id="GMS78056.1"/>
    </source>
</evidence>
<dbReference type="PANTHER" id="PTHR36940">
    <property type="entry name" value="PROTEIN CBG20338"/>
    <property type="match status" value="1"/>
</dbReference>
<dbReference type="EMBL" id="BTSX01000001">
    <property type="protein sequence ID" value="GMS78056.1"/>
    <property type="molecule type" value="Genomic_DNA"/>
</dbReference>
<protein>
    <recommendedName>
        <fullName evidence="1">DUF7087 domain-containing protein</fullName>
    </recommendedName>
</protein>
<accession>A0AAV5S613</accession>
<dbReference type="AlphaFoldDB" id="A0AAV5S613"/>
<feature type="non-terminal residue" evidence="2">
    <location>
        <position position="1"/>
    </location>
</feature>
<evidence type="ECO:0000313" key="3">
    <source>
        <dbReference type="Proteomes" id="UP001432027"/>
    </source>
</evidence>
<proteinExistence type="predicted"/>
<dbReference type="Proteomes" id="UP001432027">
    <property type="component" value="Unassembled WGS sequence"/>
</dbReference>
<sequence length="177" mass="20089">FSPHFPSFPRSGVIMESVSLVRTVLERMEQATQPQPTAQPAVSAESSHTLPLLPQLVQRPADAAAAKVRTICISAQLLQTIVVYLHSLLQSKFDFALVCRKSRVAQLTALTVQMYVIHSEWDRIGNFHFVLLFVALARHGVNIFMRWRDSIDVRFDLRQIYDCSSHNLRVQYALGEL</sequence>
<reference evidence="2" key="1">
    <citation type="submission" date="2023-10" db="EMBL/GenBank/DDBJ databases">
        <title>Genome assembly of Pristionchus species.</title>
        <authorList>
            <person name="Yoshida K."/>
            <person name="Sommer R.J."/>
        </authorList>
    </citation>
    <scope>NUCLEOTIDE SEQUENCE</scope>
    <source>
        <strain evidence="2">RS0144</strain>
    </source>
</reference>
<evidence type="ECO:0000259" key="1">
    <source>
        <dbReference type="Pfam" id="PF23346"/>
    </source>
</evidence>